<dbReference type="AlphaFoldDB" id="A0A556B0L1"/>
<name>A0A556B0L1_9BURK</name>
<dbReference type="OrthoDB" id="9157683at2"/>
<protein>
    <recommendedName>
        <fullName evidence="3">Tetratricopeptide repeat protein</fullName>
    </recommendedName>
</protein>
<dbReference type="SUPFAM" id="SSF48452">
    <property type="entry name" value="TPR-like"/>
    <property type="match status" value="1"/>
</dbReference>
<accession>A0A556B0L1</accession>
<evidence type="ECO:0000313" key="2">
    <source>
        <dbReference type="Proteomes" id="UP000318405"/>
    </source>
</evidence>
<dbReference type="InterPro" id="IPR011990">
    <property type="entry name" value="TPR-like_helical_dom_sf"/>
</dbReference>
<organism evidence="1 2">
    <name type="scientific">Verticiella sediminum</name>
    <dbReference type="NCBI Taxonomy" id="1247510"/>
    <lineage>
        <taxon>Bacteria</taxon>
        <taxon>Pseudomonadati</taxon>
        <taxon>Pseudomonadota</taxon>
        <taxon>Betaproteobacteria</taxon>
        <taxon>Burkholderiales</taxon>
        <taxon>Alcaligenaceae</taxon>
        <taxon>Verticiella</taxon>
    </lineage>
</organism>
<evidence type="ECO:0008006" key="3">
    <source>
        <dbReference type="Google" id="ProtNLM"/>
    </source>
</evidence>
<reference evidence="1 2" key="1">
    <citation type="submission" date="2019-07" db="EMBL/GenBank/DDBJ databases">
        <title>Qingshengfaniella alkalisoli gen. nov., sp. nov., isolated from saline soil.</title>
        <authorList>
            <person name="Xu L."/>
            <person name="Huang X.-X."/>
            <person name="Sun J.-Q."/>
        </authorList>
    </citation>
    <scope>NUCLEOTIDE SEQUENCE [LARGE SCALE GENOMIC DNA]</scope>
    <source>
        <strain evidence="1 2">DSM 27279</strain>
    </source>
</reference>
<gene>
    <name evidence="1" type="ORF">FOZ76_02755</name>
</gene>
<proteinExistence type="predicted"/>
<evidence type="ECO:0000313" key="1">
    <source>
        <dbReference type="EMBL" id="TSH98684.1"/>
    </source>
</evidence>
<dbReference type="RefSeq" id="WP_143946591.1">
    <property type="nucleotide sequence ID" value="NZ_BAABMB010000001.1"/>
</dbReference>
<dbReference type="Proteomes" id="UP000318405">
    <property type="component" value="Unassembled WGS sequence"/>
</dbReference>
<keyword evidence="2" id="KW-1185">Reference proteome</keyword>
<comment type="caution">
    <text evidence="1">The sequence shown here is derived from an EMBL/GenBank/DDBJ whole genome shotgun (WGS) entry which is preliminary data.</text>
</comment>
<dbReference type="EMBL" id="VLTJ01000004">
    <property type="protein sequence ID" value="TSH98684.1"/>
    <property type="molecule type" value="Genomic_DNA"/>
</dbReference>
<sequence>MNGHANEAEKLLLKAGAMADLVGAQLPDWYDTELASVYVAKADWLNAIRVAMRGSASKPALGLVAARASAKLGQIAEARQFYVHALRQLRSDHTRAEAFRAAAVDMLNADASEETWKCVNEAAGSFPNHLPFLTLAAERAASQGNWEVATALLRKAGGSSPLPGMLGAYRRVIEALRSVNAPFEAVDDIYRYVILQNSDDRSICNEWISYIGATGRKGDVVTLLSELQVNAKSIIPSVILCLTDPCSEAEIKERFAKQIDIFTEGDVLKQYTSAIANIATFTFLSKTNLVASVPHNTAHMVVRFNRGGMRSIKIMRPNRDDEEYLSSLGIQWQVLQGFFSDFLQLASSRELELDQAIYSSTVAKEHIHLLERYTAYQDRIVSSGVFELPDPWSGRSTKAFDSVVIHDRQVFSFRGKSLFIFMSGGAGGKALCIYIPTHNLVLDLEARLPRHIGPAYISNVMAVYYKRAEKAYSRYLEASAGAEDAGPRKVVLFHGKIENFAHHLFNFYPGFERINKADLAENVSRIVYSGTLYFGDPRLVFRCFYGKPLEKVENKVVIDPCPFSMKEMLVQPGGYFMSRYMLNRVAQLAGEIEIPAGKPLVWIGVRIGDKSWIGQQEGIIRIIARVVDTHPGARFLIDAFSLPSGIHQVPPAWAAAYQKLDMMVNSIISQSEHSDAITSLVGRSLSETVAYARHIDAYVSPLGTTQHKVGWFTEAPGIVYTSPGFVAGPVEKRVGAWEAEGSQVPLYIVGDVVDEGERRNFSDMRLHLQNVQLDPEIIADELLKLLLERGISANPRTYRRDT</sequence>